<accession>I6T9J3</accession>
<evidence type="ECO:0000313" key="5">
    <source>
        <dbReference type="Proteomes" id="UP000002895"/>
    </source>
</evidence>
<dbReference type="Gene3D" id="3.40.50.150">
    <property type="entry name" value="Vaccinia Virus protein VP39"/>
    <property type="match status" value="1"/>
</dbReference>
<sequence>MTNHYYSQEPTTEHDFEQWSFELKGKNFQFVTDSGVFSRETVDFGSRVLIDTFNWEELPADGKILDVGCGYGPIGLAIAFASQRFVEMVDINSRAVELAQGNANRNGIKQVDIHQSNIYEAVHEETYAAIVSNPPIRAGKKVVHEILTEAYPRLKSGGTLTIVIQKNKGLLVRKAKWQRPLGMLKSSIKRKGTISSKVSKNNCLIVVFETK</sequence>
<dbReference type="EMBL" id="CP003504">
    <property type="protein sequence ID" value="AFM69909.1"/>
    <property type="molecule type" value="Genomic_DNA"/>
</dbReference>
<evidence type="ECO:0000256" key="2">
    <source>
        <dbReference type="ARBA" id="ARBA00022679"/>
    </source>
</evidence>
<dbReference type="AlphaFoldDB" id="I6T9J3"/>
<feature type="domain" description="Methyltransferase small" evidence="3">
    <location>
        <begin position="28"/>
        <end position="169"/>
    </location>
</feature>
<evidence type="ECO:0000256" key="1">
    <source>
        <dbReference type="ARBA" id="ARBA00022603"/>
    </source>
</evidence>
<dbReference type="CDD" id="cd02440">
    <property type="entry name" value="AdoMet_MTases"/>
    <property type="match status" value="1"/>
</dbReference>
<proteinExistence type="predicted"/>
<keyword evidence="1" id="KW-0489">Methyltransferase</keyword>
<dbReference type="PANTHER" id="PTHR47816:SF4">
    <property type="entry name" value="RIBOSOMAL RNA SMALL SUBUNIT METHYLTRANSFERASE C"/>
    <property type="match status" value="1"/>
</dbReference>
<gene>
    <name evidence="4" type="ordered locus">EHR_04735</name>
</gene>
<dbReference type="Pfam" id="PF05175">
    <property type="entry name" value="MTS"/>
    <property type="match status" value="1"/>
</dbReference>
<dbReference type="Proteomes" id="UP000002895">
    <property type="component" value="Chromosome"/>
</dbReference>
<dbReference type="GO" id="GO:0008757">
    <property type="term" value="F:S-adenosylmethionine-dependent methyltransferase activity"/>
    <property type="evidence" value="ECO:0007669"/>
    <property type="project" value="InterPro"/>
</dbReference>
<dbReference type="InterPro" id="IPR029063">
    <property type="entry name" value="SAM-dependent_MTases_sf"/>
</dbReference>
<dbReference type="InterPro" id="IPR007848">
    <property type="entry name" value="Small_mtfrase_dom"/>
</dbReference>
<dbReference type="eggNOG" id="COG2813">
    <property type="taxonomic scope" value="Bacteria"/>
</dbReference>
<dbReference type="KEGG" id="ehr:EHR_04735"/>
<keyword evidence="5" id="KW-1185">Reference proteome</keyword>
<name>I6T9J3_ENTHA</name>
<dbReference type="SUPFAM" id="SSF53335">
    <property type="entry name" value="S-adenosyl-L-methionine-dependent methyltransferases"/>
    <property type="match status" value="1"/>
</dbReference>
<keyword evidence="2" id="KW-0808">Transferase</keyword>
<dbReference type="PATRIC" id="fig|768486.3.peg.909"/>
<dbReference type="PANTHER" id="PTHR47816">
    <property type="entry name" value="RIBOSOMAL RNA SMALL SUBUNIT METHYLTRANSFERASE C"/>
    <property type="match status" value="1"/>
</dbReference>
<evidence type="ECO:0000313" key="4">
    <source>
        <dbReference type="EMBL" id="AFM69909.1"/>
    </source>
</evidence>
<evidence type="ECO:0000259" key="3">
    <source>
        <dbReference type="Pfam" id="PF05175"/>
    </source>
</evidence>
<reference evidence="4 5" key="1">
    <citation type="journal article" date="2012" name="J. Bacteriol.">
        <title>Genome sequence of Enterococcus hirae (Streptococcus faecalis) ATCC 9790, a model organism for the study of ion transport, bioenergetics, and copper homeostasis.</title>
        <authorList>
            <person name="Gaechter T."/>
            <person name="Wunderlin C."/>
            <person name="Schmidheini T."/>
            <person name="Solioz M."/>
        </authorList>
    </citation>
    <scope>NUCLEOTIDE SEQUENCE [LARGE SCALE GENOMIC DNA]</scope>
    <source>
        <strain evidence="5">ATCC 9790 / DSM 20160 / JCM 8729 / LMG 6399 / NBRC 3181 / NCIMB 6459 / NCDO 1258 / NCTC 12367 / WDCM 00089 / R</strain>
    </source>
</reference>
<dbReference type="HOGENOM" id="CLU_018398_7_2_9"/>
<dbReference type="InterPro" id="IPR046977">
    <property type="entry name" value="RsmC/RlmG"/>
</dbReference>
<dbReference type="GO" id="GO:0032259">
    <property type="term" value="P:methylation"/>
    <property type="evidence" value="ECO:0007669"/>
    <property type="project" value="UniProtKB-KW"/>
</dbReference>
<protein>
    <recommendedName>
        <fullName evidence="3">Methyltransferase small domain-containing protein</fullName>
    </recommendedName>
</protein>
<organism evidence="4 5">
    <name type="scientific">Enterococcus hirae (strain ATCC 9790 / DSM 20160 / JCM 8729 / LMG 6399 / NBRC 3181 / NCIMB 6459 / NCDO 1258 / NCTC 12367 / WDCM 00089 / R)</name>
    <dbReference type="NCBI Taxonomy" id="768486"/>
    <lineage>
        <taxon>Bacteria</taxon>
        <taxon>Bacillati</taxon>
        <taxon>Bacillota</taxon>
        <taxon>Bacilli</taxon>
        <taxon>Lactobacillales</taxon>
        <taxon>Enterococcaceae</taxon>
        <taxon>Enterococcus</taxon>
    </lineage>
</organism>